<evidence type="ECO:0000313" key="2">
    <source>
        <dbReference type="EnsemblPlants" id="AUR62007740-RA:cds"/>
    </source>
</evidence>
<dbReference type="PANTHER" id="PTHR43868:SF1">
    <property type="entry name" value="P-LOOP CONTAINING NUCLEOSIDE TRIPHOSPHATE HYDROLASES SUPERFAMILY PROTEIN"/>
    <property type="match status" value="1"/>
</dbReference>
<name>A0A803L7A1_CHEQI</name>
<keyword evidence="3" id="KW-1185">Reference proteome</keyword>
<reference evidence="2" key="2">
    <citation type="submission" date="2021-03" db="UniProtKB">
        <authorList>
            <consortium name="EnsemblPlants"/>
        </authorList>
    </citation>
    <scope>IDENTIFICATION</scope>
</reference>
<dbReference type="CDD" id="cd02035">
    <property type="entry name" value="ArsA"/>
    <property type="match status" value="1"/>
</dbReference>
<accession>A0A803L7A1</accession>
<evidence type="ECO:0000313" key="3">
    <source>
        <dbReference type="Proteomes" id="UP000596660"/>
    </source>
</evidence>
<dbReference type="PANTHER" id="PTHR43868">
    <property type="entry name" value="OS02G0711200 PROTEIN"/>
    <property type="match status" value="1"/>
</dbReference>
<evidence type="ECO:0000259" key="1">
    <source>
        <dbReference type="Pfam" id="PF02374"/>
    </source>
</evidence>
<dbReference type="Proteomes" id="UP000596660">
    <property type="component" value="Unplaced"/>
</dbReference>
<dbReference type="Gene3D" id="2.60.40.790">
    <property type="match status" value="1"/>
</dbReference>
<dbReference type="SMR" id="A0A803L7A1"/>
<dbReference type="Gene3D" id="3.40.50.300">
    <property type="entry name" value="P-loop containing nucleotide triphosphate hydrolases"/>
    <property type="match status" value="1"/>
</dbReference>
<feature type="domain" description="ArsA/GET3 Anion-transporting ATPase-like" evidence="1">
    <location>
        <begin position="62"/>
        <end position="262"/>
    </location>
</feature>
<dbReference type="InterPro" id="IPR008978">
    <property type="entry name" value="HSP20-like_chaperone"/>
</dbReference>
<protein>
    <recommendedName>
        <fullName evidence="1">ArsA/GET3 Anion-transporting ATPase-like domain-containing protein</fullName>
    </recommendedName>
</protein>
<reference evidence="2" key="1">
    <citation type="journal article" date="2017" name="Nature">
        <title>The genome of Chenopodium quinoa.</title>
        <authorList>
            <person name="Jarvis D.E."/>
            <person name="Ho Y.S."/>
            <person name="Lightfoot D.J."/>
            <person name="Schmoeckel S.M."/>
            <person name="Li B."/>
            <person name="Borm T.J.A."/>
            <person name="Ohyanagi H."/>
            <person name="Mineta K."/>
            <person name="Michell C.T."/>
            <person name="Saber N."/>
            <person name="Kharbatia N.M."/>
            <person name="Rupper R.R."/>
            <person name="Sharp A.R."/>
            <person name="Dally N."/>
            <person name="Boughton B.A."/>
            <person name="Woo Y.H."/>
            <person name="Gao G."/>
            <person name="Schijlen E.G.W.M."/>
            <person name="Guo X."/>
            <person name="Momin A.A."/>
            <person name="Negrao S."/>
            <person name="Al-Babili S."/>
            <person name="Gehring C."/>
            <person name="Roessner U."/>
            <person name="Jung C."/>
            <person name="Murphy K."/>
            <person name="Arold S.T."/>
            <person name="Gojobori T."/>
            <person name="van der Linden C.G."/>
            <person name="van Loo E.N."/>
            <person name="Jellen E.N."/>
            <person name="Maughan P.J."/>
            <person name="Tester M."/>
        </authorList>
    </citation>
    <scope>NUCLEOTIDE SEQUENCE [LARGE SCALE GENOMIC DNA]</scope>
    <source>
        <strain evidence="2">cv. PI 614886</strain>
    </source>
</reference>
<dbReference type="SUPFAM" id="SSF52540">
    <property type="entry name" value="P-loop containing nucleoside triphosphate hydrolases"/>
    <property type="match status" value="1"/>
</dbReference>
<dbReference type="InterPro" id="IPR053262">
    <property type="entry name" value="ArsA_ATPase-like"/>
</dbReference>
<proteinExistence type="predicted"/>
<dbReference type="EnsemblPlants" id="AUR62007740-RA">
    <property type="protein sequence ID" value="AUR62007740-RA:cds"/>
    <property type="gene ID" value="AUR62007740"/>
</dbReference>
<dbReference type="AlphaFoldDB" id="A0A803L7A1"/>
<dbReference type="Pfam" id="PF02374">
    <property type="entry name" value="ArsA_ATPase"/>
    <property type="match status" value="1"/>
</dbReference>
<organism evidence="2 3">
    <name type="scientific">Chenopodium quinoa</name>
    <name type="common">Quinoa</name>
    <dbReference type="NCBI Taxonomy" id="63459"/>
    <lineage>
        <taxon>Eukaryota</taxon>
        <taxon>Viridiplantae</taxon>
        <taxon>Streptophyta</taxon>
        <taxon>Embryophyta</taxon>
        <taxon>Tracheophyta</taxon>
        <taxon>Spermatophyta</taxon>
        <taxon>Magnoliopsida</taxon>
        <taxon>eudicotyledons</taxon>
        <taxon>Gunneridae</taxon>
        <taxon>Pentapetalae</taxon>
        <taxon>Caryophyllales</taxon>
        <taxon>Chenopodiaceae</taxon>
        <taxon>Chenopodioideae</taxon>
        <taxon>Atripliceae</taxon>
        <taxon>Chenopodium</taxon>
    </lineage>
</organism>
<dbReference type="Gramene" id="AUR62007740-RA">
    <property type="protein sequence ID" value="AUR62007740-RA:cds"/>
    <property type="gene ID" value="AUR62007740"/>
</dbReference>
<dbReference type="InterPro" id="IPR027417">
    <property type="entry name" value="P-loop_NTPase"/>
</dbReference>
<dbReference type="InterPro" id="IPR025723">
    <property type="entry name" value="ArsA/GET3_ATPase-like"/>
</dbReference>
<sequence>MSNSLSFSLQSLPFLPFSTSSNPNFIEFTRPQFTGIRRRGRKTLQLVMQANSSNQNSDESSTKLITFLGKGGSGKTTAAVFAAKHYAKAGLSTCLVTHSMNLTAEYLLNCSIGTTPAICSDNLSAVRLETTKMLLDPLKRLKKADASVNMTQGALEGIVGEELGVLPGMDSIFSNLALEKFVGTLGIKALRTDIKDKFDVVIYDGVSTEETLRLISAASSARLASPSMLRLVDEAMHSSRGSSTFNGKLSSEIWDSLERILERGALTFADPQKFGCYIVTDPCNPISINTALRYWGCTIQAGANISGVLGKASQQSSVESVESVKDTFLPFPFACIPDLGKHSSLDWDMIISPAEGKNARKLLHLPNEKPKNIMSPVKFDPLKRCITLFMPGFAKSEIKLYQYRGGSELLVEAGDQRKSSCYHVVFKER</sequence>